<evidence type="ECO:0000313" key="2">
    <source>
        <dbReference type="Proteomes" id="UP000051952"/>
    </source>
</evidence>
<keyword evidence="2" id="KW-1185">Reference proteome</keyword>
<dbReference type="Proteomes" id="UP000051952">
    <property type="component" value="Unassembled WGS sequence"/>
</dbReference>
<dbReference type="AlphaFoldDB" id="A0A0S4KJJ5"/>
<gene>
    <name evidence="1" type="ORF">BSAL_08495</name>
</gene>
<organism evidence="1 2">
    <name type="scientific">Bodo saltans</name>
    <name type="common">Flagellated protozoan</name>
    <dbReference type="NCBI Taxonomy" id="75058"/>
    <lineage>
        <taxon>Eukaryota</taxon>
        <taxon>Discoba</taxon>
        <taxon>Euglenozoa</taxon>
        <taxon>Kinetoplastea</taxon>
        <taxon>Metakinetoplastina</taxon>
        <taxon>Eubodonida</taxon>
        <taxon>Bodonidae</taxon>
        <taxon>Bodo</taxon>
    </lineage>
</organism>
<dbReference type="EMBL" id="CYKH01001435">
    <property type="protein sequence ID" value="CUI14629.1"/>
    <property type="molecule type" value="Genomic_DNA"/>
</dbReference>
<evidence type="ECO:0000313" key="1">
    <source>
        <dbReference type="EMBL" id="CUI14629.1"/>
    </source>
</evidence>
<proteinExistence type="predicted"/>
<sequence>MCTSSFLISPSSLFAPPLFARYSHLAHVPMPLYFVSRENFLLLSLSRKLFHKGVLRSS</sequence>
<name>A0A0S4KJJ5_BODSA</name>
<accession>A0A0S4KJJ5</accession>
<protein>
    <submittedName>
        <fullName evidence="1">Uncharacterized protein</fullName>
    </submittedName>
</protein>
<dbReference type="VEuPathDB" id="TriTrypDB:BSAL_08495"/>
<reference evidence="2" key="1">
    <citation type="submission" date="2015-09" db="EMBL/GenBank/DDBJ databases">
        <authorList>
            <consortium name="Pathogen Informatics"/>
        </authorList>
    </citation>
    <scope>NUCLEOTIDE SEQUENCE [LARGE SCALE GENOMIC DNA]</scope>
    <source>
        <strain evidence="2">Lake Konstanz</strain>
    </source>
</reference>